<protein>
    <submittedName>
        <fullName evidence="1">Uncharacterized protein</fullName>
    </submittedName>
</protein>
<evidence type="ECO:0000313" key="1">
    <source>
        <dbReference type="EMBL" id="JAH33615.1"/>
    </source>
</evidence>
<reference evidence="1" key="2">
    <citation type="journal article" date="2015" name="Fish Shellfish Immunol.">
        <title>Early steps in the European eel (Anguilla anguilla)-Vibrio vulnificus interaction in the gills: Role of the RtxA13 toxin.</title>
        <authorList>
            <person name="Callol A."/>
            <person name="Pajuelo D."/>
            <person name="Ebbesson L."/>
            <person name="Teles M."/>
            <person name="MacKenzie S."/>
            <person name="Amaro C."/>
        </authorList>
    </citation>
    <scope>NUCLEOTIDE SEQUENCE</scope>
</reference>
<dbReference type="AlphaFoldDB" id="A0A0E9RZ06"/>
<dbReference type="EMBL" id="GBXM01074962">
    <property type="protein sequence ID" value="JAH33615.1"/>
    <property type="molecule type" value="Transcribed_RNA"/>
</dbReference>
<sequence>MYNFKPVTGNVTFFHRILHRKYYHKCTLI</sequence>
<reference evidence="1" key="1">
    <citation type="submission" date="2014-11" db="EMBL/GenBank/DDBJ databases">
        <authorList>
            <person name="Amaro Gonzalez C."/>
        </authorList>
    </citation>
    <scope>NUCLEOTIDE SEQUENCE</scope>
</reference>
<organism evidence="1">
    <name type="scientific">Anguilla anguilla</name>
    <name type="common">European freshwater eel</name>
    <name type="synonym">Muraena anguilla</name>
    <dbReference type="NCBI Taxonomy" id="7936"/>
    <lineage>
        <taxon>Eukaryota</taxon>
        <taxon>Metazoa</taxon>
        <taxon>Chordata</taxon>
        <taxon>Craniata</taxon>
        <taxon>Vertebrata</taxon>
        <taxon>Euteleostomi</taxon>
        <taxon>Actinopterygii</taxon>
        <taxon>Neopterygii</taxon>
        <taxon>Teleostei</taxon>
        <taxon>Anguilliformes</taxon>
        <taxon>Anguillidae</taxon>
        <taxon>Anguilla</taxon>
    </lineage>
</organism>
<accession>A0A0E9RZ06</accession>
<name>A0A0E9RZ06_ANGAN</name>
<proteinExistence type="predicted"/>